<dbReference type="PANTHER" id="PTHR23152:SF4">
    <property type="entry name" value="2-OXOADIPATE DEHYDROGENASE COMPLEX COMPONENT E1"/>
    <property type="match status" value="1"/>
</dbReference>
<dbReference type="Pfam" id="PF16078">
    <property type="entry name" value="2-oxogl_dehyd_N"/>
    <property type="match status" value="1"/>
</dbReference>
<keyword evidence="7" id="KW-0560">Oxidoreductase</keyword>
<dbReference type="Proteomes" id="UP000029493">
    <property type="component" value="Chromosome"/>
</dbReference>
<keyword evidence="8" id="KW-0786">Thiamine pyrophosphate</keyword>
<dbReference type="GO" id="GO:0005829">
    <property type="term" value="C:cytosol"/>
    <property type="evidence" value="ECO:0007669"/>
    <property type="project" value="TreeGrafter"/>
</dbReference>
<dbReference type="InterPro" id="IPR031717">
    <property type="entry name" value="ODO-1/KGD_C"/>
</dbReference>
<comment type="cofactor">
    <cofactor evidence="1">
        <name>thiamine diphosphate</name>
        <dbReference type="ChEBI" id="CHEBI:58937"/>
    </cofactor>
</comment>
<evidence type="ECO:0000259" key="12">
    <source>
        <dbReference type="SMART" id="SM00861"/>
    </source>
</evidence>
<evidence type="ECO:0000256" key="9">
    <source>
        <dbReference type="ARBA" id="ARBA00023152"/>
    </source>
</evidence>
<evidence type="ECO:0000256" key="3">
    <source>
        <dbReference type="ARBA" id="ARBA00006936"/>
    </source>
</evidence>
<dbReference type="FunFam" id="3.40.50.970:FF:000014">
    <property type="entry name" value="2-oxoglutarate dehydrogenase E1 component"/>
    <property type="match status" value="1"/>
</dbReference>
<evidence type="ECO:0000256" key="10">
    <source>
        <dbReference type="ARBA" id="ARBA00030680"/>
    </source>
</evidence>
<dbReference type="Pfam" id="PF02779">
    <property type="entry name" value="Transket_pyr"/>
    <property type="match status" value="1"/>
</dbReference>
<dbReference type="EMBL" id="CP009455">
    <property type="protein sequence ID" value="AIR90350.1"/>
    <property type="molecule type" value="Genomic_DNA"/>
</dbReference>
<accession>A0A089WM01</accession>
<dbReference type="SUPFAM" id="SSF52518">
    <property type="entry name" value="Thiamin diphosphate-binding fold (THDP-binding)"/>
    <property type="match status" value="2"/>
</dbReference>
<dbReference type="InterPro" id="IPR029061">
    <property type="entry name" value="THDP-binding"/>
</dbReference>
<evidence type="ECO:0000256" key="1">
    <source>
        <dbReference type="ARBA" id="ARBA00001964"/>
    </source>
</evidence>
<dbReference type="OrthoDB" id="9759785at2"/>
<dbReference type="InterPro" id="IPR001017">
    <property type="entry name" value="DH_E1"/>
</dbReference>
<dbReference type="Gene3D" id="3.40.50.970">
    <property type="match status" value="1"/>
</dbReference>
<evidence type="ECO:0000256" key="8">
    <source>
        <dbReference type="ARBA" id="ARBA00023052"/>
    </source>
</evidence>
<dbReference type="InterPro" id="IPR011603">
    <property type="entry name" value="2oxoglutarate_DH_E1"/>
</dbReference>
<evidence type="ECO:0000256" key="5">
    <source>
        <dbReference type="ARBA" id="ARBA00012280"/>
    </source>
</evidence>
<evidence type="ECO:0000313" key="14">
    <source>
        <dbReference type="Proteomes" id="UP000029493"/>
    </source>
</evidence>
<comment type="function">
    <text evidence="2">E1 component of the 2-oxoglutarate dehydrogenase (OGDH) complex which catalyzes the decarboxylation of 2-oxoglutarate, the first step in the conversion of 2-oxoglutarate to succinyl-CoA and CO(2).</text>
</comment>
<feature type="domain" description="Transketolase-like pyrimidine-binding" evidence="12">
    <location>
        <begin position="599"/>
        <end position="792"/>
    </location>
</feature>
<dbReference type="NCBIfam" id="NF006914">
    <property type="entry name" value="PRK09404.1"/>
    <property type="match status" value="1"/>
</dbReference>
<dbReference type="GO" id="GO:0006099">
    <property type="term" value="P:tricarboxylic acid cycle"/>
    <property type="evidence" value="ECO:0007669"/>
    <property type="project" value="TreeGrafter"/>
</dbReference>
<sequence length="943" mass="106146">MQESVMQRMWDSAHLSGGNAAYVEELYELYLHDPNAVPEEWRTYFQKLPADGSTATDVSHSTIRDHFVLLAKNQRRAQPVSAGSVSSEHEKKQVEVLRLIQAYRMRGHQAAQLDPLGLWQRPAPVDLSINHYGLTSADLDTTFRAGDLFIGKEEASLREIFDALEKTYCRTIGAEFTHIVDSEQRSWFQQRLESVRGRPDFSADAQAHLLERVTAAEGLEKYLGTKYPGTKRFGLEGGESLIPMLDEMIQRSGSYGTKEVVIGMAHRGRLNVLVNTFGKNPRELFDEFEGKKMNELGSGDVKYHQGFSSNVMTPGGEVHLAMAFNPSHLEIVSPVVEGSVRARQDRRNDTSGDKVLPISIHGDAAFAGQGVVLETFQMSQTRGFKTGGTVHIVINNQVGFTISNPLDSRSTEYCTDVAKMIQAPILHVNGDDPEAVLFVTQLAIDYRMQFKRDVVVDLVCYRRRGHNEADEPSGTQPLMYQKISKQRTTRELYADKLIQAGRIDAERAQSKIDDYRSALDNGLHVVKSLVKEPNRELFVDWRPYLGHAWTARHDTGIELKTLQELSGKLLEIPEGFVVQRQVAKIYEDRQKMQAGGLPINWGYAETMAYATLIFEGHPVRITGQDVGRGTFSHRHAALHNQKDASTYLPLQNLYPGQPKFDLYDSFLSEEAVLAFEYGYSTTTPNALVIWEAQFGDFANGAQVVIDQFITSGEHKWGRLCGLTMLLPHGYEGQGPEHSSARLERYLQLCAEHNIQVCVPTTPAQIYHLLRRQVIRPLRKPLIVLTPKSLLRHKLAVSTLEDLAEGSFQTVIPEIDTLEPSKVERIVLCSGKVYYDLLEKRRAEGREDIAIVRLEQLYPFPEDDLVEILAPYTNLKAAVWCQEEPMNQGAWYSSQHHMRRILGRHNPSLVLEYAGRDASAAPACGYASKHAEQQEKLLQDAFTV</sequence>
<dbReference type="Gene3D" id="1.10.287.1150">
    <property type="entry name" value="TPP helical domain"/>
    <property type="match status" value="1"/>
</dbReference>
<dbReference type="PIRSF" id="PIRSF000157">
    <property type="entry name" value="Oxoglu_dh_E1"/>
    <property type="match status" value="1"/>
</dbReference>
<dbReference type="GO" id="GO:0004591">
    <property type="term" value="F:oxoglutarate dehydrogenase (succinyl-transferring) activity"/>
    <property type="evidence" value="ECO:0007669"/>
    <property type="project" value="UniProtKB-EC"/>
</dbReference>
<comment type="similarity">
    <text evidence="3">Belongs to the alpha-ketoglutarate dehydrogenase family.</text>
</comment>
<dbReference type="KEGG" id="psw:LK03_14070"/>
<dbReference type="GO" id="GO:0045252">
    <property type="term" value="C:oxoglutarate dehydrogenase complex"/>
    <property type="evidence" value="ECO:0007669"/>
    <property type="project" value="TreeGrafter"/>
</dbReference>
<dbReference type="STRING" id="157783.LK03_14070"/>
<evidence type="ECO:0000313" key="13">
    <source>
        <dbReference type="EMBL" id="AIR90350.1"/>
    </source>
</evidence>
<organism evidence="13 14">
    <name type="scientific">Pseudomonas cremoricolorata</name>
    <dbReference type="NCBI Taxonomy" id="157783"/>
    <lineage>
        <taxon>Bacteria</taxon>
        <taxon>Pseudomonadati</taxon>
        <taxon>Pseudomonadota</taxon>
        <taxon>Gammaproteobacteria</taxon>
        <taxon>Pseudomonadales</taxon>
        <taxon>Pseudomonadaceae</taxon>
        <taxon>Pseudomonas</taxon>
    </lineage>
</organism>
<evidence type="ECO:0000256" key="11">
    <source>
        <dbReference type="ARBA" id="ARBA00051911"/>
    </source>
</evidence>
<dbReference type="EC" id="1.2.4.2" evidence="5"/>
<dbReference type="GO" id="GO:0006096">
    <property type="term" value="P:glycolytic process"/>
    <property type="evidence" value="ECO:0007669"/>
    <property type="project" value="UniProtKB-KW"/>
</dbReference>
<dbReference type="AlphaFoldDB" id="A0A089WM01"/>
<reference evidence="13 14" key="1">
    <citation type="submission" date="2014-09" db="EMBL/GenBank/DDBJ databases">
        <authorList>
            <person name="Chan K.-G."/>
        </authorList>
    </citation>
    <scope>NUCLEOTIDE SEQUENCE [LARGE SCALE GENOMIC DNA]</scope>
    <source>
        <strain evidence="13 14">ND07</strain>
    </source>
</reference>
<dbReference type="eggNOG" id="COG0567">
    <property type="taxonomic scope" value="Bacteria"/>
</dbReference>
<keyword evidence="9" id="KW-0324">Glycolysis</keyword>
<dbReference type="Gene3D" id="3.40.50.11610">
    <property type="entry name" value="Multifunctional 2-oxoglutarate metabolism enzyme, C-terminal domain"/>
    <property type="match status" value="1"/>
</dbReference>
<dbReference type="InterPro" id="IPR032106">
    <property type="entry name" value="2-oxogl_dehyd_N"/>
</dbReference>
<dbReference type="Pfam" id="PF16870">
    <property type="entry name" value="OxoGdeHyase_C"/>
    <property type="match status" value="1"/>
</dbReference>
<dbReference type="GO" id="GO:0030976">
    <property type="term" value="F:thiamine pyrophosphate binding"/>
    <property type="evidence" value="ECO:0007669"/>
    <property type="project" value="InterPro"/>
</dbReference>
<dbReference type="NCBIfam" id="TIGR00239">
    <property type="entry name" value="2oxo_dh_E1"/>
    <property type="match status" value="1"/>
</dbReference>
<dbReference type="FunFam" id="3.40.50.12470:FF:000009">
    <property type="entry name" value="2-oxoglutarate dehydrogenase E1 component"/>
    <property type="match status" value="1"/>
</dbReference>
<protein>
    <recommendedName>
        <fullName evidence="6">2-oxoglutarate dehydrogenase E1 component</fullName>
        <ecNumber evidence="5">1.2.4.2</ecNumber>
    </recommendedName>
    <alternativeName>
        <fullName evidence="10">Alpha-ketoglutarate dehydrogenase</fullName>
    </alternativeName>
</protein>
<dbReference type="PANTHER" id="PTHR23152">
    <property type="entry name" value="2-OXOGLUTARATE DEHYDROGENASE"/>
    <property type="match status" value="1"/>
</dbReference>
<dbReference type="Gene3D" id="3.40.50.12470">
    <property type="match status" value="1"/>
</dbReference>
<dbReference type="SMART" id="SM00861">
    <property type="entry name" value="Transket_pyr"/>
    <property type="match status" value="1"/>
</dbReference>
<evidence type="ECO:0000256" key="4">
    <source>
        <dbReference type="ARBA" id="ARBA00011301"/>
    </source>
</evidence>
<dbReference type="NCBIfam" id="NF008907">
    <property type="entry name" value="PRK12270.1"/>
    <property type="match status" value="1"/>
</dbReference>
<gene>
    <name evidence="13" type="ORF">LK03_14070</name>
</gene>
<dbReference type="InterPro" id="IPR042179">
    <property type="entry name" value="KGD_C_sf"/>
</dbReference>
<comment type="subunit">
    <text evidence="4">Homodimer. Part of the 2-oxoglutarate dehydrogenase (OGDH) complex composed of E1 (2-oxoglutarate dehydrogenase), E2 (dihydrolipoamide succinyltransferase) and E3 (dihydrolipoamide dehydrogenase); the complex contains multiple copies of the three enzymatic components (E1, E2 and E3).</text>
</comment>
<dbReference type="InterPro" id="IPR005475">
    <property type="entry name" value="Transketolase-like_Pyr-bd"/>
</dbReference>
<keyword evidence="14" id="KW-1185">Reference proteome</keyword>
<comment type="catalytic activity">
    <reaction evidence="11">
        <text>N(6)-[(R)-lipoyl]-L-lysyl-[protein] + 2-oxoglutarate + H(+) = N(6)-[(R)-S(8)-succinyldihydrolipoyl]-L-lysyl-[protein] + CO2</text>
        <dbReference type="Rhea" id="RHEA:12188"/>
        <dbReference type="Rhea" id="RHEA-COMP:10474"/>
        <dbReference type="Rhea" id="RHEA-COMP:20092"/>
        <dbReference type="ChEBI" id="CHEBI:15378"/>
        <dbReference type="ChEBI" id="CHEBI:16526"/>
        <dbReference type="ChEBI" id="CHEBI:16810"/>
        <dbReference type="ChEBI" id="CHEBI:83099"/>
        <dbReference type="ChEBI" id="CHEBI:83120"/>
        <dbReference type="EC" id="1.2.4.2"/>
    </reaction>
</comment>
<dbReference type="FunFam" id="1.10.287.1150:FF:000004">
    <property type="entry name" value="2-oxoglutarate dehydrogenase E1 component"/>
    <property type="match status" value="1"/>
</dbReference>
<dbReference type="Pfam" id="PF00676">
    <property type="entry name" value="E1_dh"/>
    <property type="match status" value="1"/>
</dbReference>
<proteinExistence type="inferred from homology"/>
<evidence type="ECO:0000256" key="6">
    <source>
        <dbReference type="ARBA" id="ARBA00013321"/>
    </source>
</evidence>
<dbReference type="CDD" id="cd02016">
    <property type="entry name" value="TPP_E1_OGDC_like"/>
    <property type="match status" value="1"/>
</dbReference>
<evidence type="ECO:0000256" key="7">
    <source>
        <dbReference type="ARBA" id="ARBA00023002"/>
    </source>
</evidence>
<dbReference type="RefSeq" id="WP_038412950.1">
    <property type="nucleotide sequence ID" value="NZ_CP009455.1"/>
</dbReference>
<evidence type="ECO:0000256" key="2">
    <source>
        <dbReference type="ARBA" id="ARBA00003906"/>
    </source>
</evidence>
<name>A0A089WM01_9PSED</name>